<keyword evidence="4" id="KW-1185">Reference proteome</keyword>
<proteinExistence type="predicted"/>
<dbReference type="InterPro" id="IPR050237">
    <property type="entry name" value="ATP-dep_AMP-bd_enzyme"/>
</dbReference>
<evidence type="ECO:0000313" key="4">
    <source>
        <dbReference type="Proteomes" id="UP000682202"/>
    </source>
</evidence>
<dbReference type="EMBL" id="CP046600">
    <property type="protein sequence ID" value="QUR69248.1"/>
    <property type="molecule type" value="Genomic_DNA"/>
</dbReference>
<dbReference type="GO" id="GO:0016878">
    <property type="term" value="F:acid-thiol ligase activity"/>
    <property type="evidence" value="ECO:0007669"/>
    <property type="project" value="UniProtKB-ARBA"/>
</dbReference>
<dbReference type="InterPro" id="IPR042099">
    <property type="entry name" value="ANL_N_sf"/>
</dbReference>
<dbReference type="Proteomes" id="UP000682202">
    <property type="component" value="Chromosome"/>
</dbReference>
<dbReference type="PANTHER" id="PTHR43767">
    <property type="entry name" value="LONG-CHAIN-FATTY-ACID--COA LIGASE"/>
    <property type="match status" value="1"/>
</dbReference>
<dbReference type="Gene3D" id="3.30.300.30">
    <property type="match status" value="1"/>
</dbReference>
<dbReference type="InterPro" id="IPR000873">
    <property type="entry name" value="AMP-dep_synth/lig_dom"/>
</dbReference>
<feature type="domain" description="AMP-dependent synthetase/ligase" evidence="1">
    <location>
        <begin position="47"/>
        <end position="396"/>
    </location>
</feature>
<sequence length="538" mass="57446">MTGQTGTRRGDEGIELLFQRAHHYHRRAFDESLVDPLDVVERLGQWSVRRPDAPCLTTITPDGTVHTLSFAQVYAQSARMASWLASEHDVGPGVVVAVLPRNDTRSVLCILGVLRAGAIAFMVDPEERPERLKALLSAFPIAGVHGADPTPAASTLGALDVPDACDLPDNPPPTIESAYRGPALYFGTSGSTAASKVVAQSRYAAAINAEAVTRHHGLGPGVRILGCLPIHHVNGLNFSIFATLWSGSETVLVQGPRPDLLHHSITTTQPDLVSIVPTALDLLVLSDLDIRSPRLRYFVSAAAPLTARTAQAVWERFAIPVIQGYGLTEAVNFSTTMPTDLSSDMYRHAVLEVPVPAIGAALFGNEVAVLRPDGTKTDLDEQGEICVRGHNVMLEYVDNPDATLAAFEHGWLHTGDLGVSTLMPGLDAPVHVVTGRSKNVAVVMGVTISLEELESRIRDVPGVEDAACVAVADQLRGETIVAAVVVSSTIKPATYSQHLATHFSPLVLPSRWLTVPAIPRTATGKIIRHALPRLVGDA</sequence>
<dbReference type="KEGG" id="mspg:F6B93_21170"/>
<evidence type="ECO:0000313" key="3">
    <source>
        <dbReference type="EMBL" id="QUR69248.1"/>
    </source>
</evidence>
<organism evidence="3 4">
    <name type="scientific">Mycobacterium spongiae</name>
    <dbReference type="NCBI Taxonomy" id="886343"/>
    <lineage>
        <taxon>Bacteria</taxon>
        <taxon>Bacillati</taxon>
        <taxon>Actinomycetota</taxon>
        <taxon>Actinomycetes</taxon>
        <taxon>Mycobacteriales</taxon>
        <taxon>Mycobacteriaceae</taxon>
        <taxon>Mycobacterium</taxon>
    </lineage>
</organism>
<dbReference type="InterPro" id="IPR025110">
    <property type="entry name" value="AMP-bd_C"/>
</dbReference>
<dbReference type="Gene3D" id="3.40.50.12780">
    <property type="entry name" value="N-terminal domain of ligase-like"/>
    <property type="match status" value="1"/>
</dbReference>
<dbReference type="InterPro" id="IPR045851">
    <property type="entry name" value="AMP-bd_C_sf"/>
</dbReference>
<feature type="domain" description="AMP-binding enzyme C-terminal" evidence="2">
    <location>
        <begin position="452"/>
        <end position="525"/>
    </location>
</feature>
<dbReference type="Pfam" id="PF13193">
    <property type="entry name" value="AMP-binding_C"/>
    <property type="match status" value="1"/>
</dbReference>
<dbReference type="CDD" id="cd04433">
    <property type="entry name" value="AFD_class_I"/>
    <property type="match status" value="1"/>
</dbReference>
<dbReference type="AlphaFoldDB" id="A0A975K3M2"/>
<reference evidence="3" key="1">
    <citation type="submission" date="2019-12" db="EMBL/GenBank/DDBJ databases">
        <title>Mycobacterium spongiae sp. nov.</title>
        <authorList>
            <person name="Stinear T."/>
        </authorList>
    </citation>
    <scope>NUCLEOTIDE SEQUENCE</scope>
    <source>
        <strain evidence="3">FSD4b-SM</strain>
    </source>
</reference>
<dbReference type="SUPFAM" id="SSF56801">
    <property type="entry name" value="Acetyl-CoA synthetase-like"/>
    <property type="match status" value="1"/>
</dbReference>
<dbReference type="Pfam" id="PF00501">
    <property type="entry name" value="AMP-binding"/>
    <property type="match status" value="1"/>
</dbReference>
<dbReference type="RefSeq" id="WP_211696831.1">
    <property type="nucleotide sequence ID" value="NZ_CP046600.1"/>
</dbReference>
<dbReference type="PANTHER" id="PTHR43767:SF1">
    <property type="entry name" value="NONRIBOSOMAL PEPTIDE SYNTHASE PES1 (EUROFUNG)-RELATED"/>
    <property type="match status" value="1"/>
</dbReference>
<protein>
    <submittedName>
        <fullName evidence="3">AMP-binding protein</fullName>
    </submittedName>
</protein>
<evidence type="ECO:0000259" key="2">
    <source>
        <dbReference type="Pfam" id="PF13193"/>
    </source>
</evidence>
<name>A0A975K3M2_9MYCO</name>
<evidence type="ECO:0000259" key="1">
    <source>
        <dbReference type="Pfam" id="PF00501"/>
    </source>
</evidence>
<gene>
    <name evidence="3" type="ORF">F6B93_21170</name>
</gene>
<accession>A0A975K3M2</accession>